<evidence type="ECO:0008006" key="4">
    <source>
        <dbReference type="Google" id="ProtNLM"/>
    </source>
</evidence>
<comment type="caution">
    <text evidence="2">The sequence shown here is derived from an EMBL/GenBank/DDBJ whole genome shotgun (WGS) entry which is preliminary data.</text>
</comment>
<protein>
    <recommendedName>
        <fullName evidence="4">Lipoprotein</fullName>
    </recommendedName>
</protein>
<dbReference type="EMBL" id="JFKA01000006">
    <property type="protein sequence ID" value="OSQ37452.1"/>
    <property type="molecule type" value="Genomic_DNA"/>
</dbReference>
<keyword evidence="1" id="KW-0732">Signal</keyword>
<gene>
    <name evidence="2" type="ORF">TMES_14725</name>
</gene>
<accession>A0A1Y2KYC8</accession>
<feature type="signal peptide" evidence="1">
    <location>
        <begin position="1"/>
        <end position="23"/>
    </location>
</feature>
<dbReference type="AlphaFoldDB" id="A0A1Y2KYC8"/>
<organism evidence="2 3">
    <name type="scientific">Thalassospira mesophila</name>
    <dbReference type="NCBI Taxonomy" id="1293891"/>
    <lineage>
        <taxon>Bacteria</taxon>
        <taxon>Pseudomonadati</taxon>
        <taxon>Pseudomonadota</taxon>
        <taxon>Alphaproteobacteria</taxon>
        <taxon>Rhodospirillales</taxon>
        <taxon>Thalassospiraceae</taxon>
        <taxon>Thalassospira</taxon>
    </lineage>
</organism>
<sequence length="182" mass="19310">MITTTRLSRVCLALAGISPFVLTGCQTLPTGDVATSPDRLPPTLVMPSRPAMADDWSDGLPVIYNQVAGCLNADPTPPARVVDAGQNGDGQIVIDMMGDSGSYMRCVSDPSGKSKPVLFDQAVPDNVPGPVYTATPYPPPKSPNATICYEHLPVLDKTGWQLGWLSYALKQGQCSDRTVAHP</sequence>
<evidence type="ECO:0000313" key="3">
    <source>
        <dbReference type="Proteomes" id="UP000193391"/>
    </source>
</evidence>
<dbReference type="OrthoDB" id="7349629at2"/>
<evidence type="ECO:0000256" key="1">
    <source>
        <dbReference type="SAM" id="SignalP"/>
    </source>
</evidence>
<name>A0A1Y2KYC8_9PROT</name>
<dbReference type="Proteomes" id="UP000193391">
    <property type="component" value="Unassembled WGS sequence"/>
</dbReference>
<dbReference type="PROSITE" id="PS51257">
    <property type="entry name" value="PROKAR_LIPOPROTEIN"/>
    <property type="match status" value="1"/>
</dbReference>
<reference evidence="2 3" key="1">
    <citation type="submission" date="2014-03" db="EMBL/GenBank/DDBJ databases">
        <title>The draft genome sequence of Thalassospira mesophila JCM 18969.</title>
        <authorList>
            <person name="Lai Q."/>
            <person name="Shao Z."/>
        </authorList>
    </citation>
    <scope>NUCLEOTIDE SEQUENCE [LARGE SCALE GENOMIC DNA]</scope>
    <source>
        <strain evidence="2 3">JCM 18969</strain>
    </source>
</reference>
<dbReference type="RefSeq" id="WP_085583870.1">
    <property type="nucleotide sequence ID" value="NZ_JFKA01000006.1"/>
</dbReference>
<proteinExistence type="predicted"/>
<keyword evidence="3" id="KW-1185">Reference proteome</keyword>
<evidence type="ECO:0000313" key="2">
    <source>
        <dbReference type="EMBL" id="OSQ37452.1"/>
    </source>
</evidence>
<feature type="chain" id="PRO_5012237606" description="Lipoprotein" evidence="1">
    <location>
        <begin position="24"/>
        <end position="182"/>
    </location>
</feature>